<dbReference type="AlphaFoldDB" id="A0A9D3NGF9"/>
<dbReference type="GO" id="GO:0030007">
    <property type="term" value="P:intracellular potassium ion homeostasis"/>
    <property type="evidence" value="ECO:0007669"/>
    <property type="project" value="TreeGrafter"/>
</dbReference>
<comment type="function">
    <text evidence="17">This is the non-catalytic component of the active enzyme, which catalyzes the hydrolysis of ATP coupled with the exchange of Na(+) and K(+) ions across the plasma membrane. The exact function of the beta-3 subunit is not known.</text>
</comment>
<evidence type="ECO:0000256" key="2">
    <source>
        <dbReference type="ARBA" id="ARBA00005876"/>
    </source>
</evidence>
<keyword evidence="12 18" id="KW-0406">Ion transport</keyword>
<keyword evidence="3 18" id="KW-0813">Transport</keyword>
<evidence type="ECO:0000256" key="1">
    <source>
        <dbReference type="ARBA" id="ARBA00004401"/>
    </source>
</evidence>
<dbReference type="GO" id="GO:0006883">
    <property type="term" value="P:intracellular sodium ion homeostasis"/>
    <property type="evidence" value="ECO:0007669"/>
    <property type="project" value="TreeGrafter"/>
</dbReference>
<reference evidence="19 20" key="1">
    <citation type="submission" date="2021-06" db="EMBL/GenBank/DDBJ databases">
        <title>Chromosome-level genome assembly of the red-tail catfish (Hemibagrus wyckioides).</title>
        <authorList>
            <person name="Shao F."/>
        </authorList>
    </citation>
    <scope>NUCLEOTIDE SEQUENCE [LARGE SCALE GENOMIC DNA]</scope>
    <source>
        <strain evidence="19">EC202008001</strain>
        <tissue evidence="19">Blood</tissue>
    </source>
</reference>
<keyword evidence="4" id="KW-1003">Cell membrane</keyword>
<keyword evidence="6" id="KW-0740">Sodium/potassium transport</keyword>
<evidence type="ECO:0000256" key="16">
    <source>
        <dbReference type="ARBA" id="ARBA00023201"/>
    </source>
</evidence>
<gene>
    <name evidence="19" type="ORF">KOW79_014665</name>
</gene>
<keyword evidence="7 18" id="KW-0812">Transmembrane</keyword>
<keyword evidence="15" id="KW-0325">Glycoprotein</keyword>
<evidence type="ECO:0000313" key="20">
    <source>
        <dbReference type="Proteomes" id="UP000824219"/>
    </source>
</evidence>
<accession>A0A9D3NGF9</accession>
<evidence type="ECO:0000256" key="10">
    <source>
        <dbReference type="ARBA" id="ARBA00022989"/>
    </source>
</evidence>
<evidence type="ECO:0000256" key="11">
    <source>
        <dbReference type="ARBA" id="ARBA00023053"/>
    </source>
</evidence>
<evidence type="ECO:0000256" key="18">
    <source>
        <dbReference type="RuleBase" id="RU362099"/>
    </source>
</evidence>
<evidence type="ECO:0000256" key="17">
    <source>
        <dbReference type="ARBA" id="ARBA00037667"/>
    </source>
</evidence>
<keyword evidence="14" id="KW-1015">Disulfide bond</keyword>
<evidence type="ECO:0000256" key="7">
    <source>
        <dbReference type="ARBA" id="ARBA00022692"/>
    </source>
</evidence>
<dbReference type="Gene3D" id="1.20.5.170">
    <property type="match status" value="1"/>
</dbReference>
<feature type="transmembrane region" description="Helical" evidence="18">
    <location>
        <begin position="88"/>
        <end position="114"/>
    </location>
</feature>
<dbReference type="GO" id="GO:1990573">
    <property type="term" value="P:potassium ion import across plasma membrane"/>
    <property type="evidence" value="ECO:0007669"/>
    <property type="project" value="TreeGrafter"/>
</dbReference>
<keyword evidence="10 18" id="KW-1133">Transmembrane helix</keyword>
<evidence type="ECO:0000256" key="5">
    <source>
        <dbReference type="ARBA" id="ARBA00022538"/>
    </source>
</evidence>
<comment type="caution">
    <text evidence="19">The sequence shown here is derived from an EMBL/GenBank/DDBJ whole genome shotgun (WGS) entry which is preliminary data.</text>
</comment>
<sequence>MGKEKVFAAKYHPIHGSLPALEFVVLYSAHARLLTAQLLSYRRARGEPSFNLTMANKEEKPEGKESSWKDFIYNPRTGEFLGRTASSWALIFLFYVVFYGFLAGMFSLTMWVMLQTLDDYTPRYRDRVANPGLMIRPKFLDIVVNRSNPDQYNRYVKDLEDFLLDYNDTLQEQNLQCTDGVYFVQDDTKEKQVCQFKRSQLRQCSGLADKTFGYSDGQPCVLIKMNRVIGLMPKGQPYVNCTAKRDTPLQMQYFPTEGHFDKMYFPYYGKKAHAKYVQPLVAVKLQLSEQDYNTHLTIECKVEGSDLRNNDERDKFLGRITFRIQVTK</sequence>
<proteinExistence type="inferred from homology"/>
<dbReference type="NCBIfam" id="TIGR01107">
    <property type="entry name" value="Na_K_ATPase_bet"/>
    <property type="match status" value="1"/>
</dbReference>
<evidence type="ECO:0000256" key="14">
    <source>
        <dbReference type="ARBA" id="ARBA00023157"/>
    </source>
</evidence>
<dbReference type="GO" id="GO:0005890">
    <property type="term" value="C:sodium:potassium-exchanging ATPase complex"/>
    <property type="evidence" value="ECO:0007669"/>
    <property type="project" value="InterPro"/>
</dbReference>
<keyword evidence="13 18" id="KW-0472">Membrane</keyword>
<name>A0A9D3NGF9_9TELE</name>
<dbReference type="Gene3D" id="2.60.40.1660">
    <property type="entry name" value="Na, k-atpase alpha subunit"/>
    <property type="match status" value="1"/>
</dbReference>
<evidence type="ECO:0000256" key="3">
    <source>
        <dbReference type="ARBA" id="ARBA00022448"/>
    </source>
</evidence>
<dbReference type="GO" id="GO:0036376">
    <property type="term" value="P:sodium ion export across plasma membrane"/>
    <property type="evidence" value="ECO:0007669"/>
    <property type="project" value="TreeGrafter"/>
</dbReference>
<protein>
    <recommendedName>
        <fullName evidence="18">Sodium/potassium-transporting ATPase subunit beta</fullName>
    </recommendedName>
</protein>
<evidence type="ECO:0000256" key="9">
    <source>
        <dbReference type="ARBA" id="ARBA00022968"/>
    </source>
</evidence>
<evidence type="ECO:0000256" key="13">
    <source>
        <dbReference type="ARBA" id="ARBA00023136"/>
    </source>
</evidence>
<dbReference type="Proteomes" id="UP000824219">
    <property type="component" value="Linkage Group LG17"/>
</dbReference>
<dbReference type="Pfam" id="PF00287">
    <property type="entry name" value="Na_K-ATPase"/>
    <property type="match status" value="1"/>
</dbReference>
<dbReference type="PROSITE" id="PS00391">
    <property type="entry name" value="ATPASE_NA_K_BETA_2"/>
    <property type="match status" value="1"/>
</dbReference>
<evidence type="ECO:0000256" key="8">
    <source>
        <dbReference type="ARBA" id="ARBA00022958"/>
    </source>
</evidence>
<dbReference type="GO" id="GO:0001671">
    <property type="term" value="F:ATPase activator activity"/>
    <property type="evidence" value="ECO:0007669"/>
    <property type="project" value="TreeGrafter"/>
</dbReference>
<keyword evidence="11" id="KW-0915">Sodium</keyword>
<evidence type="ECO:0000256" key="15">
    <source>
        <dbReference type="ARBA" id="ARBA00023180"/>
    </source>
</evidence>
<evidence type="ECO:0000256" key="4">
    <source>
        <dbReference type="ARBA" id="ARBA00022475"/>
    </source>
</evidence>
<evidence type="ECO:0000256" key="6">
    <source>
        <dbReference type="ARBA" id="ARBA00022607"/>
    </source>
</evidence>
<dbReference type="InterPro" id="IPR038702">
    <property type="entry name" value="Na/K_ATPase_sub_beta_sf"/>
</dbReference>
<dbReference type="FunFam" id="2.60.40.1660:FF:000005">
    <property type="entry name" value="Sodium/potassium-transporting ATPase subunit beta"/>
    <property type="match status" value="1"/>
</dbReference>
<keyword evidence="8" id="KW-0630">Potassium</keyword>
<comment type="similarity">
    <text evidence="2 18">Belongs to the X(+)/potassium ATPases subunit beta family.</text>
</comment>
<dbReference type="InterPro" id="IPR000402">
    <property type="entry name" value="Na/K_ATPase_sub_beta"/>
</dbReference>
<evidence type="ECO:0000256" key="12">
    <source>
        <dbReference type="ARBA" id="ARBA00023065"/>
    </source>
</evidence>
<organism evidence="19 20">
    <name type="scientific">Hemibagrus wyckioides</name>
    <dbReference type="NCBI Taxonomy" id="337641"/>
    <lineage>
        <taxon>Eukaryota</taxon>
        <taxon>Metazoa</taxon>
        <taxon>Chordata</taxon>
        <taxon>Craniata</taxon>
        <taxon>Vertebrata</taxon>
        <taxon>Euteleostomi</taxon>
        <taxon>Actinopterygii</taxon>
        <taxon>Neopterygii</taxon>
        <taxon>Teleostei</taxon>
        <taxon>Ostariophysi</taxon>
        <taxon>Siluriformes</taxon>
        <taxon>Bagridae</taxon>
        <taxon>Hemibagrus</taxon>
    </lineage>
</organism>
<dbReference type="PANTHER" id="PTHR11523:SF47">
    <property type="entry name" value="SODIUM_POTASSIUM-TRANSPORTING ATPASE SUBUNIT BETA-3"/>
    <property type="match status" value="1"/>
</dbReference>
<evidence type="ECO:0000313" key="19">
    <source>
        <dbReference type="EMBL" id="KAG7321807.1"/>
    </source>
</evidence>
<dbReference type="PANTHER" id="PTHR11523">
    <property type="entry name" value="SODIUM/POTASSIUM-DEPENDENT ATPASE BETA SUBUNIT"/>
    <property type="match status" value="1"/>
</dbReference>
<comment type="subcellular location">
    <subcellularLocation>
        <location evidence="1">Cell membrane</location>
        <topology evidence="1">Single-pass type II membrane protein</topology>
    </subcellularLocation>
    <subcellularLocation>
        <location evidence="18">Membrane</location>
    </subcellularLocation>
</comment>
<dbReference type="OrthoDB" id="5912413at2759"/>
<keyword evidence="20" id="KW-1185">Reference proteome</keyword>
<keyword evidence="16" id="KW-0739">Sodium transport</keyword>
<dbReference type="FunFam" id="1.20.5.170:FF:000068">
    <property type="entry name" value="Sodium/potassium-transporting ATPase subunit beta"/>
    <property type="match status" value="1"/>
</dbReference>
<dbReference type="EMBL" id="JAHKSW010000017">
    <property type="protein sequence ID" value="KAG7321807.1"/>
    <property type="molecule type" value="Genomic_DNA"/>
</dbReference>
<keyword evidence="9" id="KW-0735">Signal-anchor</keyword>
<dbReference type="PROSITE" id="PS00390">
    <property type="entry name" value="ATPASE_NA_K_BETA_1"/>
    <property type="match status" value="1"/>
</dbReference>
<keyword evidence="5" id="KW-0633">Potassium transport</keyword>